<feature type="domain" description="Methyltransferase FkbM" evidence="1">
    <location>
        <begin position="99"/>
        <end position="260"/>
    </location>
</feature>
<keyword evidence="2" id="KW-0489">Methyltransferase</keyword>
<dbReference type="PANTHER" id="PTHR34203:SF15">
    <property type="entry name" value="SLL1173 PROTEIN"/>
    <property type="match status" value="1"/>
</dbReference>
<evidence type="ECO:0000259" key="1">
    <source>
        <dbReference type="Pfam" id="PF05050"/>
    </source>
</evidence>
<dbReference type="SUPFAM" id="SSF53335">
    <property type="entry name" value="S-adenosyl-L-methionine-dependent methyltransferases"/>
    <property type="match status" value="1"/>
</dbReference>
<organism evidence="2 3">
    <name type="scientific">Salinirubellus salinus</name>
    <dbReference type="NCBI Taxonomy" id="1364945"/>
    <lineage>
        <taxon>Archaea</taxon>
        <taxon>Methanobacteriati</taxon>
        <taxon>Methanobacteriota</taxon>
        <taxon>Stenosarchaea group</taxon>
        <taxon>Halobacteria</taxon>
        <taxon>Halobacteriales</taxon>
        <taxon>Natronomonadaceae</taxon>
        <taxon>Salinirubellus</taxon>
    </lineage>
</organism>
<protein>
    <submittedName>
        <fullName evidence="2">FkbM family methyltransferase</fullName>
    </submittedName>
</protein>
<gene>
    <name evidence="2" type="ORF">N0B31_11350</name>
</gene>
<dbReference type="Pfam" id="PF05050">
    <property type="entry name" value="Methyltransf_21"/>
    <property type="match status" value="1"/>
</dbReference>
<dbReference type="RefSeq" id="WP_260591742.1">
    <property type="nucleotide sequence ID" value="NZ_CP104003.1"/>
</dbReference>
<name>A0A9E7QZD6_9EURY</name>
<dbReference type="EMBL" id="CP104003">
    <property type="protein sequence ID" value="UWM52747.1"/>
    <property type="molecule type" value="Genomic_DNA"/>
</dbReference>
<dbReference type="Gene3D" id="3.40.50.150">
    <property type="entry name" value="Vaccinia Virus protein VP39"/>
    <property type="match status" value="1"/>
</dbReference>
<keyword evidence="3" id="KW-1185">Reference proteome</keyword>
<dbReference type="NCBIfam" id="TIGR01444">
    <property type="entry name" value="fkbM_fam"/>
    <property type="match status" value="1"/>
</dbReference>
<dbReference type="Proteomes" id="UP001057580">
    <property type="component" value="Chromosome"/>
</dbReference>
<proteinExistence type="predicted"/>
<dbReference type="InterPro" id="IPR052514">
    <property type="entry name" value="SAM-dependent_MTase"/>
</dbReference>
<dbReference type="InterPro" id="IPR029063">
    <property type="entry name" value="SAM-dependent_MTases_sf"/>
</dbReference>
<dbReference type="InterPro" id="IPR006342">
    <property type="entry name" value="FkbM_mtfrase"/>
</dbReference>
<evidence type="ECO:0000313" key="2">
    <source>
        <dbReference type="EMBL" id="UWM52747.1"/>
    </source>
</evidence>
<dbReference type="GO" id="GO:0032259">
    <property type="term" value="P:methylation"/>
    <property type="evidence" value="ECO:0007669"/>
    <property type="project" value="UniProtKB-KW"/>
</dbReference>
<evidence type="ECO:0000313" key="3">
    <source>
        <dbReference type="Proteomes" id="UP001057580"/>
    </source>
</evidence>
<dbReference type="GO" id="GO:0008168">
    <property type="term" value="F:methyltransferase activity"/>
    <property type="evidence" value="ECO:0007669"/>
    <property type="project" value="UniProtKB-KW"/>
</dbReference>
<sequence>MSLSNQLGDTLRRLRAQFYSGYVRDVIRWSGLNKLFSDPYWRLVYALSGKTETHTICGNSVHFLTDSYSEFRRFRDLVSERDVITEVLESLEPADVFYDVGANIGMYTCFVANELGADRIVAFEPHEESVDRLRENLQHNNLDAKIIPVALSDIEGKVDLAVAGDQVGEGEHAIATGRTARTVEVEVNRGDGLIDRCDLPEPTVIKIDVEGAEFAVLNGLRSTLQESCRLVFCEIHPRKIQNFDANEGDVYKLLRSYGFEIEAIHQRGSEHFIKAEKRTKI</sequence>
<dbReference type="GeneID" id="74943026"/>
<accession>A0A9E7QZD6</accession>
<dbReference type="KEGG" id="ssai:N0B31_11350"/>
<reference evidence="2" key="1">
    <citation type="submission" date="2022-09" db="EMBL/GenBank/DDBJ databases">
        <title>Diverse halophilic archaea isolated from saline environments.</title>
        <authorList>
            <person name="Cui H.-L."/>
        </authorList>
    </citation>
    <scope>NUCLEOTIDE SEQUENCE</scope>
    <source>
        <strain evidence="2">ZS-35-S2</strain>
    </source>
</reference>
<dbReference type="AlphaFoldDB" id="A0A9E7QZD6"/>
<keyword evidence="2" id="KW-0808">Transferase</keyword>
<dbReference type="PANTHER" id="PTHR34203">
    <property type="entry name" value="METHYLTRANSFERASE, FKBM FAMILY PROTEIN"/>
    <property type="match status" value="1"/>
</dbReference>